<dbReference type="Proteomes" id="UP001358586">
    <property type="component" value="Chromosome 9"/>
</dbReference>
<evidence type="ECO:0000313" key="2">
    <source>
        <dbReference type="EMBL" id="KAK5803220.1"/>
    </source>
</evidence>
<feature type="region of interest" description="Disordered" evidence="1">
    <location>
        <begin position="30"/>
        <end position="50"/>
    </location>
</feature>
<dbReference type="EMBL" id="JARKNE010000009">
    <property type="protein sequence ID" value="KAK5803220.1"/>
    <property type="molecule type" value="Genomic_DNA"/>
</dbReference>
<comment type="caution">
    <text evidence="2">The sequence shown here is derived from an EMBL/GenBank/DDBJ whole genome shotgun (WGS) entry which is preliminary data.</text>
</comment>
<evidence type="ECO:0000313" key="3">
    <source>
        <dbReference type="Proteomes" id="UP001358586"/>
    </source>
</evidence>
<gene>
    <name evidence="2" type="ORF">PVK06_030863</name>
</gene>
<accession>A0ABR0NPP2</accession>
<feature type="compositionally biased region" description="Acidic residues" evidence="1">
    <location>
        <begin position="30"/>
        <end position="45"/>
    </location>
</feature>
<name>A0ABR0NPP2_GOSAR</name>
<proteinExistence type="predicted"/>
<sequence>MPNNPRKSSRWELTQNCVYTLGVITSVDNENGEENEKVEEEEEIYNDPIAEPRHDGVEITIILEPNPIPIKLEDSGSDDKAVDIARWDDSGFMAYQSPSYMRTLNLVAEGGLKFPNLTHKRLGHVSSSTNFNHVEVGMEF</sequence>
<keyword evidence="3" id="KW-1185">Reference proteome</keyword>
<protein>
    <submittedName>
        <fullName evidence="2">Uncharacterized protein</fullName>
    </submittedName>
</protein>
<evidence type="ECO:0000256" key="1">
    <source>
        <dbReference type="SAM" id="MobiDB-lite"/>
    </source>
</evidence>
<organism evidence="2 3">
    <name type="scientific">Gossypium arboreum</name>
    <name type="common">Tree cotton</name>
    <name type="synonym">Gossypium nanking</name>
    <dbReference type="NCBI Taxonomy" id="29729"/>
    <lineage>
        <taxon>Eukaryota</taxon>
        <taxon>Viridiplantae</taxon>
        <taxon>Streptophyta</taxon>
        <taxon>Embryophyta</taxon>
        <taxon>Tracheophyta</taxon>
        <taxon>Spermatophyta</taxon>
        <taxon>Magnoliopsida</taxon>
        <taxon>eudicotyledons</taxon>
        <taxon>Gunneridae</taxon>
        <taxon>Pentapetalae</taxon>
        <taxon>rosids</taxon>
        <taxon>malvids</taxon>
        <taxon>Malvales</taxon>
        <taxon>Malvaceae</taxon>
        <taxon>Malvoideae</taxon>
        <taxon>Gossypium</taxon>
    </lineage>
</organism>
<reference evidence="2 3" key="1">
    <citation type="submission" date="2023-03" db="EMBL/GenBank/DDBJ databases">
        <title>WGS of Gossypium arboreum.</title>
        <authorList>
            <person name="Yu D."/>
        </authorList>
    </citation>
    <scope>NUCLEOTIDE SEQUENCE [LARGE SCALE GENOMIC DNA]</scope>
    <source>
        <tissue evidence="2">Leaf</tissue>
    </source>
</reference>